<reference evidence="1 2" key="1">
    <citation type="journal article" date="2018" name="J. Allergy Clin. Immunol.">
        <title>High-quality assembly of Dermatophagoides pteronyssinus genome and transcriptome reveals a wide range of novel allergens.</title>
        <authorList>
            <person name="Liu X.Y."/>
            <person name="Yang K.Y."/>
            <person name="Wang M.Q."/>
            <person name="Kwok J.S."/>
            <person name="Zeng X."/>
            <person name="Yang Z."/>
            <person name="Xiao X.J."/>
            <person name="Lau C.P."/>
            <person name="Li Y."/>
            <person name="Huang Z.M."/>
            <person name="Ba J.G."/>
            <person name="Yim A.K."/>
            <person name="Ouyang C.Y."/>
            <person name="Ngai S.M."/>
            <person name="Chan T.F."/>
            <person name="Leung E.L."/>
            <person name="Liu L."/>
            <person name="Liu Z.G."/>
            <person name="Tsui S.K."/>
        </authorList>
    </citation>
    <scope>NUCLEOTIDE SEQUENCE [LARGE SCALE GENOMIC DNA]</scope>
    <source>
        <strain evidence="1">Derp</strain>
    </source>
</reference>
<dbReference type="EMBL" id="NJHN03000037">
    <property type="protein sequence ID" value="KAH9422324.1"/>
    <property type="molecule type" value="Genomic_DNA"/>
</dbReference>
<name>A0ABQ8JIC2_DERPT</name>
<proteinExistence type="predicted"/>
<gene>
    <name evidence="1" type="ORF">DERP_002621</name>
</gene>
<reference evidence="1 2" key="2">
    <citation type="journal article" date="2022" name="Mol. Biol. Evol.">
        <title>Comparative Genomics Reveals Insights into the Divergent Evolution of Astigmatic Mites and Household Pest Adaptations.</title>
        <authorList>
            <person name="Xiong Q."/>
            <person name="Wan A.T."/>
            <person name="Liu X."/>
            <person name="Fung C.S."/>
            <person name="Xiao X."/>
            <person name="Malainual N."/>
            <person name="Hou J."/>
            <person name="Wang L."/>
            <person name="Wang M."/>
            <person name="Yang K.Y."/>
            <person name="Cui Y."/>
            <person name="Leung E.L."/>
            <person name="Nong W."/>
            <person name="Shin S.K."/>
            <person name="Au S.W."/>
            <person name="Jeong K.Y."/>
            <person name="Chew F.T."/>
            <person name="Hui J.H."/>
            <person name="Leung T.F."/>
            <person name="Tungtrongchitr A."/>
            <person name="Zhong N."/>
            <person name="Liu Z."/>
            <person name="Tsui S.K."/>
        </authorList>
    </citation>
    <scope>NUCLEOTIDE SEQUENCE [LARGE SCALE GENOMIC DNA]</scope>
    <source>
        <strain evidence="1">Derp</strain>
    </source>
</reference>
<sequence>MNYRFVLATNGTSKTKPAVNFKIVSIFSIGSTISPLVMDIFLKSCNACRSRILLRSHIFVVDESRKIGCKIRPTVPGRVISDKNASHKPNAETFDP</sequence>
<protein>
    <submittedName>
        <fullName evidence="1">Uncharacterized protein</fullName>
    </submittedName>
</protein>
<dbReference type="Proteomes" id="UP000887458">
    <property type="component" value="Unassembled WGS sequence"/>
</dbReference>
<organism evidence="1 2">
    <name type="scientific">Dermatophagoides pteronyssinus</name>
    <name type="common">European house dust mite</name>
    <dbReference type="NCBI Taxonomy" id="6956"/>
    <lineage>
        <taxon>Eukaryota</taxon>
        <taxon>Metazoa</taxon>
        <taxon>Ecdysozoa</taxon>
        <taxon>Arthropoda</taxon>
        <taxon>Chelicerata</taxon>
        <taxon>Arachnida</taxon>
        <taxon>Acari</taxon>
        <taxon>Acariformes</taxon>
        <taxon>Sarcoptiformes</taxon>
        <taxon>Astigmata</taxon>
        <taxon>Psoroptidia</taxon>
        <taxon>Analgoidea</taxon>
        <taxon>Pyroglyphidae</taxon>
        <taxon>Dermatophagoidinae</taxon>
        <taxon>Dermatophagoides</taxon>
    </lineage>
</organism>
<accession>A0ABQ8JIC2</accession>
<evidence type="ECO:0000313" key="1">
    <source>
        <dbReference type="EMBL" id="KAH9422324.1"/>
    </source>
</evidence>
<evidence type="ECO:0000313" key="2">
    <source>
        <dbReference type="Proteomes" id="UP000887458"/>
    </source>
</evidence>
<comment type="caution">
    <text evidence="1">The sequence shown here is derived from an EMBL/GenBank/DDBJ whole genome shotgun (WGS) entry which is preliminary data.</text>
</comment>
<keyword evidence="2" id="KW-1185">Reference proteome</keyword>